<evidence type="ECO:0000313" key="1">
    <source>
        <dbReference type="EMBL" id="KKN60071.1"/>
    </source>
</evidence>
<dbReference type="EMBL" id="LAZR01000705">
    <property type="protein sequence ID" value="KKN60071.1"/>
    <property type="molecule type" value="Genomic_DNA"/>
</dbReference>
<dbReference type="AlphaFoldDB" id="A0A0F9UFR5"/>
<organism evidence="1">
    <name type="scientific">marine sediment metagenome</name>
    <dbReference type="NCBI Taxonomy" id="412755"/>
    <lineage>
        <taxon>unclassified sequences</taxon>
        <taxon>metagenomes</taxon>
        <taxon>ecological metagenomes</taxon>
    </lineage>
</organism>
<accession>A0A0F9UFR5</accession>
<sequence>MEERNEEQKIAQASIEVILGGDKYQIKPLVIRDSREWRHKIIKLIAPLPNTVTRLNIDSVSEFEESLREMLVTNPDEVLNLFFEYAKELNKKEIEAKATDAEMAIAFQEVVKVAFPLAESLPKVMARLAQ</sequence>
<comment type="caution">
    <text evidence="1">The sequence shown here is derived from an EMBL/GenBank/DDBJ whole genome shotgun (WGS) entry which is preliminary data.</text>
</comment>
<reference evidence="1" key="1">
    <citation type="journal article" date="2015" name="Nature">
        <title>Complex archaea that bridge the gap between prokaryotes and eukaryotes.</title>
        <authorList>
            <person name="Spang A."/>
            <person name="Saw J.H."/>
            <person name="Jorgensen S.L."/>
            <person name="Zaremba-Niedzwiedzka K."/>
            <person name="Martijn J."/>
            <person name="Lind A.E."/>
            <person name="van Eijk R."/>
            <person name="Schleper C."/>
            <person name="Guy L."/>
            <person name="Ettema T.J."/>
        </authorList>
    </citation>
    <scope>NUCLEOTIDE SEQUENCE</scope>
</reference>
<gene>
    <name evidence="1" type="ORF">LCGC14_0535400</name>
</gene>
<name>A0A0F9UFR5_9ZZZZ</name>
<protein>
    <submittedName>
        <fullName evidence="1">Uncharacterized protein</fullName>
    </submittedName>
</protein>
<proteinExistence type="predicted"/>